<keyword evidence="2" id="KW-1185">Reference proteome</keyword>
<sequence>MILFRGNCQMQFCAEAATAAGLPAGFASLASPVTLARSPGFVPPLLAKMIAAAGVGEYLHTRELADQFLPPPESPRPDVLVVNLFHENTPLFLHEREGHAFYIDPRALDAAPAFGRFIKRHYRAIAPNPATYLDRLANMLLAWREALPDIPLIVCGRMSHFPGLGPSPHSYLQGWGEACFDAGREFAAWAADLPGVRYLDADRIMAGVMARSGTPVEAHFPFLRVRPADDGALAISRDLEHAGGLWPAIVAKVEEALETGQVAYAPDEAVPASWDKPFAPERLDEAAMLPLLISGSNYKAARAVGQFFFRPETDFTELLVTAAPYMPVCHNLLSMVRAYGRWRKNPVLAGWCEAHARTAATFTANGEAYREEYLGKIEDLARMLLAPGTV</sequence>
<evidence type="ECO:0000313" key="1">
    <source>
        <dbReference type="EMBL" id="EFL51215.1"/>
    </source>
</evidence>
<accession>E1JWB8</accession>
<dbReference type="EMBL" id="AECZ01000011">
    <property type="protein sequence ID" value="EFL51215.1"/>
    <property type="molecule type" value="Genomic_DNA"/>
</dbReference>
<dbReference type="RefSeq" id="WP_005993326.1">
    <property type="nucleotide sequence ID" value="NZ_AECZ01000011.1"/>
</dbReference>
<dbReference type="eggNOG" id="ENOG5031MQ5">
    <property type="taxonomic scope" value="Bacteria"/>
</dbReference>
<evidence type="ECO:0000313" key="2">
    <source>
        <dbReference type="Proteomes" id="UP000006250"/>
    </source>
</evidence>
<proteinExistence type="predicted"/>
<gene>
    <name evidence="1" type="ORF">DesfrDRAFT_1917</name>
</gene>
<dbReference type="AlphaFoldDB" id="E1JWB8"/>
<organism evidence="1 2">
    <name type="scientific">Solidesulfovibrio fructosivorans JJ]</name>
    <dbReference type="NCBI Taxonomy" id="596151"/>
    <lineage>
        <taxon>Bacteria</taxon>
        <taxon>Pseudomonadati</taxon>
        <taxon>Thermodesulfobacteriota</taxon>
        <taxon>Desulfovibrionia</taxon>
        <taxon>Desulfovibrionales</taxon>
        <taxon>Desulfovibrionaceae</taxon>
        <taxon>Solidesulfovibrio</taxon>
    </lineage>
</organism>
<reference evidence="1 2" key="1">
    <citation type="submission" date="2010-08" db="EMBL/GenBank/DDBJ databases">
        <title>The draft genome of Desulfovibrio fructosovorans JJ.</title>
        <authorList>
            <consortium name="US DOE Joint Genome Institute (JGI-PGF)"/>
            <person name="Lucas S."/>
            <person name="Copeland A."/>
            <person name="Lapidus A."/>
            <person name="Cheng J.-F."/>
            <person name="Bruce D."/>
            <person name="Goodwin L."/>
            <person name="Pitluck S."/>
            <person name="Land M.L."/>
            <person name="Hauser L."/>
            <person name="Chang Y.-J."/>
            <person name="Jeffries C."/>
            <person name="Wall J.D."/>
            <person name="Stahl D.A."/>
            <person name="Arkin A.P."/>
            <person name="Dehal P."/>
            <person name="Stolyar S.M."/>
            <person name="Hazen T.C."/>
            <person name="Woyke T.J."/>
        </authorList>
    </citation>
    <scope>NUCLEOTIDE SEQUENCE [LARGE SCALE GENOMIC DNA]</scope>
    <source>
        <strain evidence="1 2">JJ</strain>
    </source>
</reference>
<name>E1JWB8_SOLFR</name>
<dbReference type="Proteomes" id="UP000006250">
    <property type="component" value="Unassembled WGS sequence"/>
</dbReference>
<comment type="caution">
    <text evidence="1">The sequence shown here is derived from an EMBL/GenBank/DDBJ whole genome shotgun (WGS) entry which is preliminary data.</text>
</comment>
<protein>
    <submittedName>
        <fullName evidence="1">Uncharacterized protein</fullName>
    </submittedName>
</protein>
<dbReference type="OrthoDB" id="5442502at2"/>
<dbReference type="STRING" id="596151.DesfrDRAFT_1917"/>